<feature type="domain" description="Glycosyltransferase 2-like" evidence="1">
    <location>
        <begin position="10"/>
        <end position="139"/>
    </location>
</feature>
<reference evidence="2" key="1">
    <citation type="journal article" date="2020" name="Appl. Environ. Microbiol.">
        <title>Medium-Chain Fatty Acid Synthesis by 'Candidatus Weimeria bifida' gen. nov., sp. nov., and 'Candidatus Pseudoramibacter fermentans' sp. nov.</title>
        <authorList>
            <person name="Scarborough M.J."/>
            <person name="Myers K.S."/>
            <person name="Donohue T.J."/>
            <person name="Noguera D.R."/>
        </authorList>
    </citation>
    <scope>NUCLEOTIDE SEQUENCE</scope>
    <source>
        <strain evidence="2">LCO1.1</strain>
    </source>
</reference>
<dbReference type="Proteomes" id="UP000460257">
    <property type="component" value="Unassembled WGS sequence"/>
</dbReference>
<dbReference type="AlphaFoldDB" id="A0A6N7IZI0"/>
<dbReference type="CDD" id="cd00761">
    <property type="entry name" value="Glyco_tranf_GTA_type"/>
    <property type="match status" value="1"/>
</dbReference>
<dbReference type="SUPFAM" id="SSF53448">
    <property type="entry name" value="Nucleotide-diphospho-sugar transferases"/>
    <property type="match status" value="1"/>
</dbReference>
<comment type="caution">
    <text evidence="2">The sequence shown here is derived from an EMBL/GenBank/DDBJ whole genome shotgun (WGS) entry which is preliminary data.</text>
</comment>
<proteinExistence type="predicted"/>
<keyword evidence="3" id="KW-1185">Reference proteome</keyword>
<dbReference type="GO" id="GO:0016758">
    <property type="term" value="F:hexosyltransferase activity"/>
    <property type="evidence" value="ECO:0007669"/>
    <property type="project" value="UniProtKB-ARBA"/>
</dbReference>
<gene>
    <name evidence="2" type="ORF">FRC54_07315</name>
</gene>
<dbReference type="InterPro" id="IPR001173">
    <property type="entry name" value="Glyco_trans_2-like"/>
</dbReference>
<dbReference type="Gene3D" id="3.40.50.720">
    <property type="entry name" value="NAD(P)-binding Rossmann-like Domain"/>
    <property type="match status" value="1"/>
</dbReference>
<name>A0A6N7IZI0_9FIRM</name>
<dbReference type="InterPro" id="IPR029044">
    <property type="entry name" value="Nucleotide-diphossugar_trans"/>
</dbReference>
<organism evidence="2 3">
    <name type="scientific">Candidatus Weimeria bifida</name>
    <dbReference type="NCBI Taxonomy" id="2599074"/>
    <lineage>
        <taxon>Bacteria</taxon>
        <taxon>Bacillati</taxon>
        <taxon>Bacillota</taxon>
        <taxon>Clostridia</taxon>
        <taxon>Lachnospirales</taxon>
        <taxon>Lachnospiraceae</taxon>
        <taxon>Candidatus Weimeria</taxon>
    </lineage>
</organism>
<protein>
    <submittedName>
        <fullName evidence="2">Glycosyltransferase family 2 protein</fullName>
    </submittedName>
</protein>
<sequence>MERKIDKLISIIVPIYNGERNLVECLDSLKTQNYSNIEIILIDDGSKDRTADICHRYISEDGRFRYIYQKNGGQNAARKNGVEHALGDWVMFVDADDFVTADYCSSFKEVQSKTGADIVFGVQQRYQDGKYGRKSQVLSGVISGIEVLENFLKPRFFEMQLGGVLFPVLFSKVIIQESFMKMDMRIRYGEDWGCTIYSLLSAKRVAFLPRVTYFYRQEASSCNHLHTKSTVVDQKLLRGFILHSIATSIRNYKFIQKKIDWLIIQNLLLGGYEYFSDFFGLYPFGKILPGKRIVIYGAGVFGEEIHDKFPKNLVLTGWVDRQYSYYKSLGKHVSPVNKLLEMEFDYVIIAVTNPNTADSIVNDLLDERIPEEKILRVEEKWIDSEYTERKLQELEEVNENYCYVPSTISQST</sequence>
<evidence type="ECO:0000313" key="3">
    <source>
        <dbReference type="Proteomes" id="UP000460257"/>
    </source>
</evidence>
<dbReference type="Gene3D" id="3.90.550.10">
    <property type="entry name" value="Spore Coat Polysaccharide Biosynthesis Protein SpsA, Chain A"/>
    <property type="match status" value="1"/>
</dbReference>
<accession>A0A6N7IZI0</accession>
<dbReference type="Pfam" id="PF00535">
    <property type="entry name" value="Glycos_transf_2"/>
    <property type="match status" value="1"/>
</dbReference>
<dbReference type="PANTHER" id="PTHR22916">
    <property type="entry name" value="GLYCOSYLTRANSFERASE"/>
    <property type="match status" value="1"/>
</dbReference>
<evidence type="ECO:0000259" key="1">
    <source>
        <dbReference type="Pfam" id="PF00535"/>
    </source>
</evidence>
<evidence type="ECO:0000313" key="2">
    <source>
        <dbReference type="EMBL" id="MQN01714.1"/>
    </source>
</evidence>
<dbReference type="EMBL" id="VOGC01000006">
    <property type="protein sequence ID" value="MQN01714.1"/>
    <property type="molecule type" value="Genomic_DNA"/>
</dbReference>
<dbReference type="PANTHER" id="PTHR22916:SF3">
    <property type="entry name" value="UDP-GLCNAC:BETAGAL BETA-1,3-N-ACETYLGLUCOSAMINYLTRANSFERASE-LIKE PROTEIN 1"/>
    <property type="match status" value="1"/>
</dbReference>